<dbReference type="Pfam" id="PF00005">
    <property type="entry name" value="ABC_tran"/>
    <property type="match status" value="1"/>
</dbReference>
<evidence type="ECO:0000256" key="8">
    <source>
        <dbReference type="SAM" id="MobiDB-lite"/>
    </source>
</evidence>
<dbReference type="Pfam" id="PF00498">
    <property type="entry name" value="FHA"/>
    <property type="match status" value="1"/>
</dbReference>
<feature type="transmembrane region" description="Helical" evidence="9">
    <location>
        <begin position="526"/>
        <end position="546"/>
    </location>
</feature>
<feature type="transmembrane region" description="Helical" evidence="9">
    <location>
        <begin position="783"/>
        <end position="802"/>
    </location>
</feature>
<protein>
    <submittedName>
        <fullName evidence="12">ATP-binding cassette domain-containing protein</fullName>
    </submittedName>
</protein>
<dbReference type="PROSITE" id="PS50893">
    <property type="entry name" value="ABC_TRANSPORTER_2"/>
    <property type="match status" value="1"/>
</dbReference>
<dbReference type="InterPro" id="IPR008984">
    <property type="entry name" value="SMAD_FHA_dom_sf"/>
</dbReference>
<dbReference type="SMART" id="SM00382">
    <property type="entry name" value="AAA"/>
    <property type="match status" value="1"/>
</dbReference>
<dbReference type="Proteomes" id="UP001320876">
    <property type="component" value="Unassembled WGS sequence"/>
</dbReference>
<evidence type="ECO:0000256" key="2">
    <source>
        <dbReference type="ARBA" id="ARBA00022448"/>
    </source>
</evidence>
<feature type="region of interest" description="Disordered" evidence="8">
    <location>
        <begin position="479"/>
        <end position="501"/>
    </location>
</feature>
<dbReference type="Pfam" id="PF01061">
    <property type="entry name" value="ABC2_membrane"/>
    <property type="match status" value="2"/>
</dbReference>
<sequence length="963" mass="104256">MEARLIAVDPQGGHAEVVLPKEPVSVGGRPEDGVFLRIGVAASILRLRFDPSLSTWVVDVLEAPVPVRLNDEPLAERASAPLVNGDQLAFLGFQVGIRLISAEPVFNGRAASILPLPKSGALVFGRGEAPAGEAAGFVGLDADDQTISSKHFIIERQQGGHIIRDVSRFGTTLNGVSFSTAELVYGDRIKIGHYTFEFDGKALRWLDHPDAGMIEAERLTREAGGRKILNEVTLRVRPGEFVGILGGSGQGKSTLLNALCGIVPASSGAVRVSRQLLEDRSSIRDLGVGYVPQDDIVHRELTVNDALLLSGRLRLNLPVAQIRARIDRIIGQLGLEEHRAKRVYMLSGGQRKRVSIGIELLSNPSVLFLDEPSSGLDPATEENLMVLLQKLALSGITVVCTTHVLQKAYLFDRLLFIQDGRLVFSGDSDEARTHFLGGGQAGSQLEAPLEKIYSILADRSIPAEAREQAYLASPFAPPPAMAAAPPAAATRRGRGKGVRDDRRVPAPRALATLLKRQWKIVVADPLNLAFLLAQAVVIAILIAWASDDIGMRMFLMVVASMWFGCSNAAQQIVGEIMIFRRERVCGLGLATYYGSKLLFLGALTALQTLLLFGCAHLMARHWHPEEFNRPEFERQLNERYTAVAGQEEPVMAAADDDFIAKGDEDFGLVEEQSAQSSTTPAAPAPPPPPSPPKPGTVERLASIGDWFHLGGNLTESGPRDLLLENGERARDPAGKLLSFAGLPIDRVLTVTLLLRAGGLLSAGLIGVILGLTVSTLVRSATQAVMWVPLLLIPQILFGGFVIPYPEMSGSARAFSRGVPSFACQRLIDVSHVYGRAMPFLSNRTKTPVFLTTDGSKETIEWERAGKPLSQDYDRISPFNRSWQNLLVVPDDRGRHKQESVRVTGTFTTIPRDSVKSRQDVRYLKGTVFRNLQPAWAALGCLGAWVAVCATVTLSGLVIKQTGG</sequence>
<dbReference type="EMBL" id="JAPDDT010000002">
    <property type="protein sequence ID" value="MCW1922512.1"/>
    <property type="molecule type" value="Genomic_DNA"/>
</dbReference>
<dbReference type="CDD" id="cd00060">
    <property type="entry name" value="FHA"/>
    <property type="match status" value="1"/>
</dbReference>
<evidence type="ECO:0000256" key="9">
    <source>
        <dbReference type="SAM" id="Phobius"/>
    </source>
</evidence>
<evidence type="ECO:0000256" key="7">
    <source>
        <dbReference type="ARBA" id="ARBA00023136"/>
    </source>
</evidence>
<dbReference type="RefSeq" id="WP_264486619.1">
    <property type="nucleotide sequence ID" value="NZ_JAPDDT010000002.1"/>
</dbReference>
<evidence type="ECO:0000256" key="3">
    <source>
        <dbReference type="ARBA" id="ARBA00022692"/>
    </source>
</evidence>
<dbReference type="PROSITE" id="PS00211">
    <property type="entry name" value="ABC_TRANSPORTER_1"/>
    <property type="match status" value="1"/>
</dbReference>
<keyword evidence="13" id="KW-1185">Reference proteome</keyword>
<feature type="compositionally biased region" description="Low complexity" evidence="8">
    <location>
        <begin position="672"/>
        <end position="681"/>
    </location>
</feature>
<dbReference type="SUPFAM" id="SSF52540">
    <property type="entry name" value="P-loop containing nucleoside triphosphate hydrolases"/>
    <property type="match status" value="1"/>
</dbReference>
<accession>A0ABT3GFW4</accession>
<dbReference type="InterPro" id="IPR003593">
    <property type="entry name" value="AAA+_ATPase"/>
</dbReference>
<evidence type="ECO:0000259" key="11">
    <source>
        <dbReference type="PROSITE" id="PS50893"/>
    </source>
</evidence>
<dbReference type="PANTHER" id="PTHR48041">
    <property type="entry name" value="ABC TRANSPORTER G FAMILY MEMBER 28"/>
    <property type="match status" value="1"/>
</dbReference>
<dbReference type="PANTHER" id="PTHR48041:SF139">
    <property type="entry name" value="PROTEIN SCARLET"/>
    <property type="match status" value="1"/>
</dbReference>
<keyword evidence="3 9" id="KW-0812">Transmembrane</keyword>
<evidence type="ECO:0000313" key="13">
    <source>
        <dbReference type="Proteomes" id="UP001320876"/>
    </source>
</evidence>
<keyword evidence="5 12" id="KW-0067">ATP-binding</keyword>
<dbReference type="InterPro" id="IPR027417">
    <property type="entry name" value="P-loop_NTPase"/>
</dbReference>
<dbReference type="SUPFAM" id="SSF49879">
    <property type="entry name" value="SMAD/FHA domain"/>
    <property type="match status" value="1"/>
</dbReference>
<feature type="region of interest" description="Disordered" evidence="8">
    <location>
        <begin position="670"/>
        <end position="696"/>
    </location>
</feature>
<dbReference type="Gene3D" id="2.60.200.20">
    <property type="match status" value="1"/>
</dbReference>
<keyword evidence="4" id="KW-0547">Nucleotide-binding</keyword>
<dbReference type="PROSITE" id="PS50006">
    <property type="entry name" value="FHA_DOMAIN"/>
    <property type="match status" value="1"/>
</dbReference>
<dbReference type="InterPro" id="IPR013525">
    <property type="entry name" value="ABC2_TM"/>
</dbReference>
<feature type="domain" description="ABC transporter" evidence="11">
    <location>
        <begin position="214"/>
        <end position="444"/>
    </location>
</feature>
<dbReference type="Gene3D" id="3.40.50.300">
    <property type="entry name" value="P-loop containing nucleotide triphosphate hydrolases"/>
    <property type="match status" value="1"/>
</dbReference>
<feature type="domain" description="FHA" evidence="10">
    <location>
        <begin position="122"/>
        <end position="178"/>
    </location>
</feature>
<comment type="caution">
    <text evidence="12">The sequence shown here is derived from an EMBL/GenBank/DDBJ whole genome shotgun (WGS) entry which is preliminary data.</text>
</comment>
<dbReference type="SMART" id="SM00240">
    <property type="entry name" value="FHA"/>
    <property type="match status" value="1"/>
</dbReference>
<organism evidence="12 13">
    <name type="scientific">Luteolibacter arcticus</name>
    <dbReference type="NCBI Taxonomy" id="1581411"/>
    <lineage>
        <taxon>Bacteria</taxon>
        <taxon>Pseudomonadati</taxon>
        <taxon>Verrucomicrobiota</taxon>
        <taxon>Verrucomicrobiia</taxon>
        <taxon>Verrucomicrobiales</taxon>
        <taxon>Verrucomicrobiaceae</taxon>
        <taxon>Luteolibacter</taxon>
    </lineage>
</organism>
<feature type="transmembrane region" description="Helical" evidence="9">
    <location>
        <begin position="597"/>
        <end position="619"/>
    </location>
</feature>
<reference evidence="12 13" key="1">
    <citation type="submission" date="2022-10" db="EMBL/GenBank/DDBJ databases">
        <title>Luteolibacter arcticus strain CCTCC AB 2014275, whole genome shotgun sequencing project.</title>
        <authorList>
            <person name="Zhao G."/>
            <person name="Shen L."/>
        </authorList>
    </citation>
    <scope>NUCLEOTIDE SEQUENCE [LARGE SCALE GENOMIC DNA]</scope>
    <source>
        <strain evidence="12 13">CCTCC AB 2014275</strain>
    </source>
</reference>
<feature type="transmembrane region" description="Helical" evidence="9">
    <location>
        <begin position="934"/>
        <end position="958"/>
    </location>
</feature>
<evidence type="ECO:0000313" key="12">
    <source>
        <dbReference type="EMBL" id="MCW1922512.1"/>
    </source>
</evidence>
<evidence type="ECO:0000259" key="10">
    <source>
        <dbReference type="PROSITE" id="PS50006"/>
    </source>
</evidence>
<feature type="transmembrane region" description="Helical" evidence="9">
    <location>
        <begin position="752"/>
        <end position="777"/>
    </location>
</feature>
<keyword evidence="6 9" id="KW-1133">Transmembrane helix</keyword>
<evidence type="ECO:0000256" key="4">
    <source>
        <dbReference type="ARBA" id="ARBA00022741"/>
    </source>
</evidence>
<gene>
    <name evidence="12" type="ORF">OKA05_08095</name>
</gene>
<keyword evidence="7 9" id="KW-0472">Membrane</keyword>
<dbReference type="InterPro" id="IPR050352">
    <property type="entry name" value="ABCG_transporters"/>
</dbReference>
<evidence type="ECO:0000256" key="6">
    <source>
        <dbReference type="ARBA" id="ARBA00022989"/>
    </source>
</evidence>
<name>A0ABT3GFW4_9BACT</name>
<dbReference type="InterPro" id="IPR017871">
    <property type="entry name" value="ABC_transporter-like_CS"/>
</dbReference>
<dbReference type="InterPro" id="IPR003439">
    <property type="entry name" value="ABC_transporter-like_ATP-bd"/>
</dbReference>
<evidence type="ECO:0000256" key="1">
    <source>
        <dbReference type="ARBA" id="ARBA00004141"/>
    </source>
</evidence>
<proteinExistence type="predicted"/>
<keyword evidence="2" id="KW-0813">Transport</keyword>
<feature type="transmembrane region" description="Helical" evidence="9">
    <location>
        <begin position="553"/>
        <end position="573"/>
    </location>
</feature>
<comment type="subcellular location">
    <subcellularLocation>
        <location evidence="1">Membrane</location>
        <topology evidence="1">Multi-pass membrane protein</topology>
    </subcellularLocation>
</comment>
<evidence type="ECO:0000256" key="5">
    <source>
        <dbReference type="ARBA" id="ARBA00022840"/>
    </source>
</evidence>
<dbReference type="InterPro" id="IPR000253">
    <property type="entry name" value="FHA_dom"/>
</dbReference>
<feature type="compositionally biased region" description="Pro residues" evidence="8">
    <location>
        <begin position="682"/>
        <end position="694"/>
    </location>
</feature>
<dbReference type="GO" id="GO:0005524">
    <property type="term" value="F:ATP binding"/>
    <property type="evidence" value="ECO:0007669"/>
    <property type="project" value="UniProtKB-KW"/>
</dbReference>